<accession>A0AAD4WKK4</accession>
<protein>
    <submittedName>
        <fullName evidence="1">Uncharacterized protein</fullName>
    </submittedName>
</protein>
<gene>
    <name evidence="1" type="ORF">L3X38_012236</name>
</gene>
<name>A0AAD4WKK4_PRUDU</name>
<proteinExistence type="predicted"/>
<sequence length="161" mass="17576">MARREAQCQITMLGSGTKTVEPAVMFASQNIALLSLPTRSSSSAILPCCLTSTKKDKLKCDYCGHKRHNVDTCWALRGVPDWEEEWRHLKKKQLGGKAHVADDTNFVADVTTGRDHLTDTPAPAMTVVSSTPTPLAPTPPPGIFGRAFLTHDACNTDWNVD</sequence>
<organism evidence="1 2">
    <name type="scientific">Prunus dulcis</name>
    <name type="common">Almond</name>
    <name type="synonym">Amygdalus dulcis</name>
    <dbReference type="NCBI Taxonomy" id="3755"/>
    <lineage>
        <taxon>Eukaryota</taxon>
        <taxon>Viridiplantae</taxon>
        <taxon>Streptophyta</taxon>
        <taxon>Embryophyta</taxon>
        <taxon>Tracheophyta</taxon>
        <taxon>Spermatophyta</taxon>
        <taxon>Magnoliopsida</taxon>
        <taxon>eudicotyledons</taxon>
        <taxon>Gunneridae</taxon>
        <taxon>Pentapetalae</taxon>
        <taxon>rosids</taxon>
        <taxon>fabids</taxon>
        <taxon>Rosales</taxon>
        <taxon>Rosaceae</taxon>
        <taxon>Amygdaloideae</taxon>
        <taxon>Amygdaleae</taxon>
        <taxon>Prunus</taxon>
    </lineage>
</organism>
<dbReference type="EMBL" id="JAJFAZ020000002">
    <property type="protein sequence ID" value="KAI5344359.1"/>
    <property type="molecule type" value="Genomic_DNA"/>
</dbReference>
<evidence type="ECO:0000313" key="2">
    <source>
        <dbReference type="Proteomes" id="UP001054821"/>
    </source>
</evidence>
<evidence type="ECO:0000313" key="1">
    <source>
        <dbReference type="EMBL" id="KAI5344359.1"/>
    </source>
</evidence>
<keyword evidence="2" id="KW-1185">Reference proteome</keyword>
<dbReference type="Proteomes" id="UP001054821">
    <property type="component" value="Chromosome 2"/>
</dbReference>
<comment type="caution">
    <text evidence="1">The sequence shown here is derived from an EMBL/GenBank/DDBJ whole genome shotgun (WGS) entry which is preliminary data.</text>
</comment>
<reference evidence="1 2" key="1">
    <citation type="journal article" date="2022" name="G3 (Bethesda)">
        <title>Whole-genome sequence and methylome profiling of the almond [Prunus dulcis (Mill.) D.A. Webb] cultivar 'Nonpareil'.</title>
        <authorList>
            <person name="D'Amico-Willman K.M."/>
            <person name="Ouma W.Z."/>
            <person name="Meulia T."/>
            <person name="Sideli G.M."/>
            <person name="Gradziel T.M."/>
            <person name="Fresnedo-Ramirez J."/>
        </authorList>
    </citation>
    <scope>NUCLEOTIDE SEQUENCE [LARGE SCALE GENOMIC DNA]</scope>
    <source>
        <strain evidence="1">Clone GOH B32 T37-40</strain>
    </source>
</reference>
<dbReference type="AlphaFoldDB" id="A0AAD4WKK4"/>